<evidence type="ECO:0000313" key="2">
    <source>
        <dbReference type="EMBL" id="QCZ93192.1"/>
    </source>
</evidence>
<dbReference type="AlphaFoldDB" id="A0A5B7YBY8"/>
<reference evidence="2 3" key="1">
    <citation type="submission" date="2019-04" db="EMBL/GenBank/DDBJ databases">
        <title>Salinimonas iocasae sp. nov., a halophilic bacterium isolated from the outer tube casing of tubeworms in Okinawa Trough.</title>
        <authorList>
            <person name="Zhang H."/>
            <person name="Wang H."/>
            <person name="Li C."/>
        </authorList>
    </citation>
    <scope>NUCLEOTIDE SEQUENCE [LARGE SCALE GENOMIC DNA]</scope>
    <source>
        <strain evidence="2 3">KX18D6</strain>
    </source>
</reference>
<gene>
    <name evidence="2" type="ORF">FBQ74_06700</name>
</gene>
<feature type="signal peptide" evidence="1">
    <location>
        <begin position="1"/>
        <end position="21"/>
    </location>
</feature>
<dbReference type="Gene3D" id="2.40.160.20">
    <property type="match status" value="1"/>
</dbReference>
<dbReference type="Proteomes" id="UP000304912">
    <property type="component" value="Chromosome"/>
</dbReference>
<protein>
    <submittedName>
        <fullName evidence="2">Acyloxyacyl hydrolase</fullName>
    </submittedName>
</protein>
<organism evidence="2 3">
    <name type="scientific">Salinimonas iocasae</name>
    <dbReference type="NCBI Taxonomy" id="2572577"/>
    <lineage>
        <taxon>Bacteria</taxon>
        <taxon>Pseudomonadati</taxon>
        <taxon>Pseudomonadota</taxon>
        <taxon>Gammaproteobacteria</taxon>
        <taxon>Alteromonadales</taxon>
        <taxon>Alteromonadaceae</taxon>
        <taxon>Alteromonas/Salinimonas group</taxon>
        <taxon>Salinimonas</taxon>
    </lineage>
</organism>
<keyword evidence="2" id="KW-0378">Hydrolase</keyword>
<name>A0A5B7YBY8_9ALTE</name>
<feature type="chain" id="PRO_5022966796" evidence="1">
    <location>
        <begin position="22"/>
        <end position="162"/>
    </location>
</feature>
<evidence type="ECO:0000313" key="3">
    <source>
        <dbReference type="Proteomes" id="UP000304912"/>
    </source>
</evidence>
<accession>A0A5B7YBY8</accession>
<proteinExistence type="predicted"/>
<dbReference type="GO" id="GO:0016787">
    <property type="term" value="F:hydrolase activity"/>
    <property type="evidence" value="ECO:0007669"/>
    <property type="project" value="UniProtKB-KW"/>
</dbReference>
<dbReference type="EMBL" id="CP039852">
    <property type="protein sequence ID" value="QCZ93192.1"/>
    <property type="molecule type" value="Genomic_DNA"/>
</dbReference>
<dbReference type="RefSeq" id="WP_139755939.1">
    <property type="nucleotide sequence ID" value="NZ_CP039852.1"/>
</dbReference>
<evidence type="ECO:0000256" key="1">
    <source>
        <dbReference type="SAM" id="SignalP"/>
    </source>
</evidence>
<dbReference type="Pfam" id="PF09411">
    <property type="entry name" value="PagL"/>
    <property type="match status" value="1"/>
</dbReference>
<dbReference type="OrthoDB" id="6199047at2"/>
<dbReference type="InterPro" id="IPR018550">
    <property type="entry name" value="Lipid-A_deacylase-rel"/>
</dbReference>
<sequence>MRAFSCFSFFIFLCLTGDAQAAETRHWGEVKFGGAIWNVMDDADRNALHGAYIMPPVSSVYDIQPSVLVIWADEGQHYFAAGVHKTFYQQGAFTAALAFHAGLVDSPEALGDNVEFYSAISAQYQLTERWATEVEIGHISNGGLGEQNPGSEGVTLSVRYAL</sequence>
<keyword evidence="1" id="KW-0732">Signal</keyword>
<dbReference type="KEGG" id="salk:FBQ74_06700"/>
<keyword evidence="3" id="KW-1185">Reference proteome</keyword>